<evidence type="ECO:0008006" key="4">
    <source>
        <dbReference type="Google" id="ProtNLM"/>
    </source>
</evidence>
<dbReference type="EMBL" id="CAJNOC010004867">
    <property type="protein sequence ID" value="CAF1035841.1"/>
    <property type="molecule type" value="Genomic_DNA"/>
</dbReference>
<keyword evidence="1" id="KW-1133">Transmembrane helix</keyword>
<reference evidence="2" key="1">
    <citation type="submission" date="2021-02" db="EMBL/GenBank/DDBJ databases">
        <authorList>
            <person name="Nowell W R."/>
        </authorList>
    </citation>
    <scope>NUCLEOTIDE SEQUENCE</scope>
    <source>
        <strain evidence="2">Ploen Becks lab</strain>
    </source>
</reference>
<dbReference type="Proteomes" id="UP000663879">
    <property type="component" value="Unassembled WGS sequence"/>
</dbReference>
<sequence>MKQYLNAKNKTTPGWQLDFQHYSSFTQLNNYCLNLSSTELFAIRFYSENKLILNNILDLDFLKGINPKGRLSIAFSNLKGFDANLSIFRGINYKFISLNIYFSSFEIYLKNKIFKKCNETYTNFYTNIFNNINSIAFLTTVKYSNTTCPLLFKDKLINQLFLSGISDTFFYKNLPGFVDLQLNENALNSTIMSLFLFAYKFNLDKNILNKDMFERTKSFEFGGSLNKIEPFELILMKDLHLTLINLDFFVFKNTKYFEHINTKDKIKITLSSSNNYLDENFCVYRNFRSYENITFSIQFIFKCNCTIVWILGEYQSSKSCPNKVLCNFQQFLNYCNPKFVPKNIKKIFLLNILYSSIEFNIFVWFLIPLACFFGFLSNIFSFMVLVKIRELSKEYIFLIMQMNSIVILTYCFINFIHFFNNCFFPNGYLCLNISKIIYVQYLEIVVYDFLGSILKTISNFLLALLAFYRYKLLKHGSNYQILTAKRKKCLIIAIFIFSCLNVEKLLNSFVNINFFPTNEFDYLGYPLRNTFKDWNYLSENIESIFSFDNFNLDLLAIFSLNFLINSLLLFVIALITDFLLLLQFRKDLKQVMYINGKMNASNLNDNNKSKKAENSRIKKTYYIIINSSIQIILRTCELGCYTYVVYLRLKLGECMSEAKFCSVFVDLGNMFYFMSSSFTVVIYYFLNQTFADNFKQLLRIGKNDKKLVLLINNFKRGGV</sequence>
<feature type="transmembrane region" description="Helical" evidence="1">
    <location>
        <begin position="620"/>
        <end position="647"/>
    </location>
</feature>
<name>A0A814JBM4_9BILA</name>
<feature type="transmembrane region" description="Helical" evidence="1">
    <location>
        <begin position="555"/>
        <end position="582"/>
    </location>
</feature>
<protein>
    <recommendedName>
        <fullName evidence="4">G-protein coupled receptors family 1 profile domain-containing protein</fullName>
    </recommendedName>
</protein>
<feature type="transmembrane region" description="Helical" evidence="1">
    <location>
        <begin position="395"/>
        <end position="419"/>
    </location>
</feature>
<feature type="transmembrane region" description="Helical" evidence="1">
    <location>
        <begin position="667"/>
        <end position="686"/>
    </location>
</feature>
<evidence type="ECO:0000313" key="2">
    <source>
        <dbReference type="EMBL" id="CAF1035841.1"/>
    </source>
</evidence>
<feature type="transmembrane region" description="Helical" evidence="1">
    <location>
        <begin position="444"/>
        <end position="468"/>
    </location>
</feature>
<dbReference type="SUPFAM" id="SSF81321">
    <property type="entry name" value="Family A G protein-coupled receptor-like"/>
    <property type="match status" value="1"/>
</dbReference>
<dbReference type="Gene3D" id="1.20.1070.10">
    <property type="entry name" value="Rhodopsin 7-helix transmembrane proteins"/>
    <property type="match status" value="1"/>
</dbReference>
<feature type="transmembrane region" description="Helical" evidence="1">
    <location>
        <begin position="361"/>
        <end position="386"/>
    </location>
</feature>
<evidence type="ECO:0000313" key="3">
    <source>
        <dbReference type="Proteomes" id="UP000663879"/>
    </source>
</evidence>
<keyword evidence="1" id="KW-0812">Transmembrane</keyword>
<organism evidence="2 3">
    <name type="scientific">Brachionus calyciflorus</name>
    <dbReference type="NCBI Taxonomy" id="104777"/>
    <lineage>
        <taxon>Eukaryota</taxon>
        <taxon>Metazoa</taxon>
        <taxon>Spiralia</taxon>
        <taxon>Gnathifera</taxon>
        <taxon>Rotifera</taxon>
        <taxon>Eurotatoria</taxon>
        <taxon>Monogononta</taxon>
        <taxon>Pseudotrocha</taxon>
        <taxon>Ploima</taxon>
        <taxon>Brachionidae</taxon>
        <taxon>Brachionus</taxon>
    </lineage>
</organism>
<gene>
    <name evidence="2" type="ORF">OXX778_LOCUS18106</name>
</gene>
<accession>A0A814JBM4</accession>
<proteinExistence type="predicted"/>
<keyword evidence="1" id="KW-0472">Membrane</keyword>
<evidence type="ECO:0000256" key="1">
    <source>
        <dbReference type="SAM" id="Phobius"/>
    </source>
</evidence>
<keyword evidence="3" id="KW-1185">Reference proteome</keyword>
<feature type="transmembrane region" description="Helical" evidence="1">
    <location>
        <begin position="489"/>
        <end position="506"/>
    </location>
</feature>
<dbReference type="OrthoDB" id="10237240at2759"/>
<dbReference type="AlphaFoldDB" id="A0A814JBM4"/>
<comment type="caution">
    <text evidence="2">The sequence shown here is derived from an EMBL/GenBank/DDBJ whole genome shotgun (WGS) entry which is preliminary data.</text>
</comment>